<dbReference type="InterPro" id="IPR027417">
    <property type="entry name" value="P-loop_NTPase"/>
</dbReference>
<dbReference type="GO" id="GO:0016887">
    <property type="term" value="F:ATP hydrolysis activity"/>
    <property type="evidence" value="ECO:0007669"/>
    <property type="project" value="InterPro"/>
</dbReference>
<dbReference type="Pfam" id="PF00004">
    <property type="entry name" value="AAA"/>
    <property type="match status" value="2"/>
</dbReference>
<keyword evidence="3" id="KW-1185">Reference proteome</keyword>
<reference evidence="2" key="2">
    <citation type="submission" date="2020-08" db="EMBL/GenBank/DDBJ databases">
        <title>Plant Genome Project.</title>
        <authorList>
            <person name="Zhang R.-G."/>
        </authorList>
    </citation>
    <scope>NUCLEOTIDE SEQUENCE</scope>
    <source>
        <strain evidence="2">Huo1</strain>
        <tissue evidence="2">Leaf</tissue>
    </source>
</reference>
<feature type="domain" description="AAA+ ATPase" evidence="1">
    <location>
        <begin position="288"/>
        <end position="436"/>
    </location>
</feature>
<dbReference type="Gene3D" id="3.40.50.300">
    <property type="entry name" value="P-loop containing nucleotide triphosphate hydrolases"/>
    <property type="match status" value="2"/>
</dbReference>
<dbReference type="InterPro" id="IPR003593">
    <property type="entry name" value="AAA+_ATPase"/>
</dbReference>
<dbReference type="InterPro" id="IPR055278">
    <property type="entry name" value="CDC48c"/>
</dbReference>
<evidence type="ECO:0000259" key="1">
    <source>
        <dbReference type="SMART" id="SM00382"/>
    </source>
</evidence>
<dbReference type="PANTHER" id="PTHR48470">
    <property type="entry name" value="CELL DIVISION CONTROL PROTEIN 48 C ISOFORM 1"/>
    <property type="match status" value="1"/>
</dbReference>
<dbReference type="SMART" id="SM00382">
    <property type="entry name" value="AAA"/>
    <property type="match status" value="2"/>
</dbReference>
<dbReference type="SUPFAM" id="SSF52540">
    <property type="entry name" value="P-loop containing nucleoside triphosphate hydrolases"/>
    <property type="match status" value="2"/>
</dbReference>
<evidence type="ECO:0000313" key="3">
    <source>
        <dbReference type="Proteomes" id="UP000298416"/>
    </source>
</evidence>
<dbReference type="PANTHER" id="PTHR48470:SF1">
    <property type="entry name" value="CELL DIVISION CONTROL PROTEIN 48 C ISOFORM 1"/>
    <property type="match status" value="1"/>
</dbReference>
<dbReference type="GO" id="GO:0005524">
    <property type="term" value="F:ATP binding"/>
    <property type="evidence" value="ECO:0007669"/>
    <property type="project" value="InterPro"/>
</dbReference>
<reference evidence="2" key="1">
    <citation type="submission" date="2018-01" db="EMBL/GenBank/DDBJ databases">
        <authorList>
            <person name="Mao J.F."/>
        </authorList>
    </citation>
    <scope>NUCLEOTIDE SEQUENCE</scope>
    <source>
        <strain evidence="2">Huo1</strain>
        <tissue evidence="2">Leaf</tissue>
    </source>
</reference>
<organism evidence="2">
    <name type="scientific">Salvia splendens</name>
    <name type="common">Scarlet sage</name>
    <dbReference type="NCBI Taxonomy" id="180675"/>
    <lineage>
        <taxon>Eukaryota</taxon>
        <taxon>Viridiplantae</taxon>
        <taxon>Streptophyta</taxon>
        <taxon>Embryophyta</taxon>
        <taxon>Tracheophyta</taxon>
        <taxon>Spermatophyta</taxon>
        <taxon>Magnoliopsida</taxon>
        <taxon>eudicotyledons</taxon>
        <taxon>Gunneridae</taxon>
        <taxon>Pentapetalae</taxon>
        <taxon>asterids</taxon>
        <taxon>lamiids</taxon>
        <taxon>Lamiales</taxon>
        <taxon>Lamiaceae</taxon>
        <taxon>Nepetoideae</taxon>
        <taxon>Mentheae</taxon>
        <taxon>Salviinae</taxon>
        <taxon>Salvia</taxon>
        <taxon>Salvia subgen. Calosphace</taxon>
        <taxon>core Calosphace</taxon>
    </lineage>
</organism>
<proteinExistence type="predicted"/>
<comment type="caution">
    <text evidence="2">The sequence shown here is derived from an EMBL/GenBank/DDBJ whole genome shotgun (WGS) entry which is preliminary data.</text>
</comment>
<accession>A0A8X8YPT1</accession>
<protein>
    <recommendedName>
        <fullName evidence="1">AAA+ ATPase domain-containing protein</fullName>
    </recommendedName>
</protein>
<dbReference type="AlphaFoldDB" id="A0A8X8YPT1"/>
<sequence>MVKSCILLHGPPGCGKTRLAEAIANEAGVALYKINARDLISRGRQVYESEREIRELFQQACYYEPSVVFIDELEAIAYNYPEDDMKKRIVRQLVYSIKDYDPRPGYVLGLGATNCVYSMDPELKARFQVDDLIALGFPDEAVRIEILSVQTRNIRLEDAIDLKKIARWTPGYVGRDLTAIAHMAGHLAKKRFASKKRDELSKEEKDEDHSEDRWKLPWSNEELENLFVTMVDFEDAAKMVQPSSRFSDIPNVKFDDVCGLHSLKKEFDSHILTHIKFHEAWVALGMDLATGFLLYGPPGCGKTLIAKAVANEAGANFIHIKCLGLELETKWELRKIFSRAKAGCPCIILFEQVDALTTKCGWEWPSLTQLVEELDVSKHRNIHVICTTDRPEVMDSDMLRRGGLWKPVYVPLPSPDERGMILKALARNRLVDATVDLMMDEAAMAALRDQPPSMDTSSSIQGTIKETHFMSALEKIWPSVSDEDVKRF</sequence>
<dbReference type="InterPro" id="IPR003959">
    <property type="entry name" value="ATPase_AAA_core"/>
</dbReference>
<dbReference type="EMBL" id="PNBA02000001">
    <property type="protein sequence ID" value="KAG6435444.1"/>
    <property type="molecule type" value="Genomic_DNA"/>
</dbReference>
<dbReference type="Proteomes" id="UP000298416">
    <property type="component" value="Unassembled WGS sequence"/>
</dbReference>
<name>A0A8X8YPT1_SALSN</name>
<evidence type="ECO:0000313" key="2">
    <source>
        <dbReference type="EMBL" id="KAG6435444.1"/>
    </source>
</evidence>
<feature type="domain" description="AAA+ ATPase" evidence="1">
    <location>
        <begin position="2"/>
        <end position="137"/>
    </location>
</feature>
<dbReference type="Gene3D" id="1.10.8.60">
    <property type="match status" value="2"/>
</dbReference>
<gene>
    <name evidence="2" type="ORF">SASPL_100318</name>
</gene>